<evidence type="ECO:0000313" key="2">
    <source>
        <dbReference type="EMBL" id="KAB2586034.1"/>
    </source>
</evidence>
<name>A0A5N5EF93_RHOER</name>
<proteinExistence type="predicted"/>
<feature type="compositionally biased region" description="Basic and acidic residues" evidence="1">
    <location>
        <begin position="99"/>
        <end position="108"/>
    </location>
</feature>
<dbReference type="AlphaFoldDB" id="A0A5N5EF93"/>
<sequence>MIGRIASVNLDDEVDAAVSSESLAGTRTDHPCTHNRKENPMSLDNAVSRMPSAPCTLTSPTDEDDGLFPLPASTARVESRPAYRSAEPESVRTGWSPDSRSRLDDVSRRSSSGGGTFRTTSRRLRSTTVFNSDGSRRHLEVLEEAGLTRRMIARSAKVSLKALSTISSQTQKSIDASVAQRVLAVTFHPSDDRKRTPGVGAQRRIRALVAMGFPFSDLAQRLGVSQAVLESLPEKGLIRVALWESIDRLYDELSMTSEAPNPAVRDWARDVQGWAPPLAWDDDEIDDYRARPHRPRGLKSLDPVAVERRLNGERSINLTLADQEAIVKVALSQKWPVARLADVLSCDERAANTRLVRYRARMRTKSAAHGESVSDVA</sequence>
<evidence type="ECO:0000256" key="1">
    <source>
        <dbReference type="SAM" id="MobiDB-lite"/>
    </source>
</evidence>
<feature type="compositionally biased region" description="Basic and acidic residues" evidence="1">
    <location>
        <begin position="77"/>
        <end position="90"/>
    </location>
</feature>
<dbReference type="Proteomes" id="UP000325576">
    <property type="component" value="Unassembled WGS sequence"/>
</dbReference>
<feature type="region of interest" description="Disordered" evidence="1">
    <location>
        <begin position="20"/>
        <end position="123"/>
    </location>
</feature>
<dbReference type="EMBL" id="MRBO01000249">
    <property type="protein sequence ID" value="KAB2586034.1"/>
    <property type="molecule type" value="Genomic_DNA"/>
</dbReference>
<reference evidence="2 3" key="1">
    <citation type="journal article" date="2017" name="Poromechanics V (2013)">
        <title>Genomic Characterization of the Arsenic-Tolerant Actinobacterium, &lt;i&gt;Rhodococcus erythropolis&lt;/i&gt; S43.</title>
        <authorList>
            <person name="Retamal-Morales G."/>
            <person name="Mehnert M."/>
            <person name="Schwabe R."/>
            <person name="Tischler D."/>
            <person name="Schloemann M."/>
            <person name="Levican G.J."/>
        </authorList>
    </citation>
    <scope>NUCLEOTIDE SEQUENCE [LARGE SCALE GENOMIC DNA]</scope>
    <source>
        <strain evidence="2 3">S43</strain>
    </source>
</reference>
<evidence type="ECO:0000313" key="3">
    <source>
        <dbReference type="Proteomes" id="UP000325576"/>
    </source>
</evidence>
<accession>A0A5N5EF93</accession>
<comment type="caution">
    <text evidence="2">The sequence shown here is derived from an EMBL/GenBank/DDBJ whole genome shotgun (WGS) entry which is preliminary data.</text>
</comment>
<gene>
    <name evidence="2" type="ORF">BS297_07210</name>
</gene>
<feature type="compositionally biased region" description="Basic and acidic residues" evidence="1">
    <location>
        <begin position="27"/>
        <end position="39"/>
    </location>
</feature>
<organism evidence="2 3">
    <name type="scientific">Rhodococcus erythropolis</name>
    <name type="common">Arthrobacter picolinophilus</name>
    <dbReference type="NCBI Taxonomy" id="1833"/>
    <lineage>
        <taxon>Bacteria</taxon>
        <taxon>Bacillati</taxon>
        <taxon>Actinomycetota</taxon>
        <taxon>Actinomycetes</taxon>
        <taxon>Mycobacteriales</taxon>
        <taxon>Nocardiaceae</taxon>
        <taxon>Rhodococcus</taxon>
        <taxon>Rhodococcus erythropolis group</taxon>
    </lineage>
</organism>
<protein>
    <submittedName>
        <fullName evidence="2">Uncharacterized protein</fullName>
    </submittedName>
</protein>